<keyword evidence="1" id="KW-0812">Transmembrane</keyword>
<keyword evidence="3" id="KW-1185">Reference proteome</keyword>
<feature type="transmembrane region" description="Helical" evidence="1">
    <location>
        <begin position="50"/>
        <end position="71"/>
    </location>
</feature>
<evidence type="ECO:0000313" key="2">
    <source>
        <dbReference type="EMBL" id="TVX91917.1"/>
    </source>
</evidence>
<dbReference type="EMBL" id="VNJK01000001">
    <property type="protein sequence ID" value="TVX91917.1"/>
    <property type="molecule type" value="Genomic_DNA"/>
</dbReference>
<reference evidence="2 3" key="1">
    <citation type="submission" date="2019-07" db="EMBL/GenBank/DDBJ databases">
        <authorList>
            <person name="Kim J."/>
        </authorList>
    </citation>
    <scope>NUCLEOTIDE SEQUENCE [LARGE SCALE GENOMIC DNA]</scope>
    <source>
        <strain evidence="2 3">N4</strain>
    </source>
</reference>
<dbReference type="AlphaFoldDB" id="A0A559IWA5"/>
<name>A0A559IWA5_9BACL</name>
<organism evidence="2 3">
    <name type="scientific">Paenibacillus agilis</name>
    <dbReference type="NCBI Taxonomy" id="3020863"/>
    <lineage>
        <taxon>Bacteria</taxon>
        <taxon>Bacillati</taxon>
        <taxon>Bacillota</taxon>
        <taxon>Bacilli</taxon>
        <taxon>Bacillales</taxon>
        <taxon>Paenibacillaceae</taxon>
        <taxon>Paenibacillus</taxon>
    </lineage>
</organism>
<proteinExistence type="predicted"/>
<dbReference type="Proteomes" id="UP000318102">
    <property type="component" value="Unassembled WGS sequence"/>
</dbReference>
<dbReference type="RefSeq" id="WP_144986871.1">
    <property type="nucleotide sequence ID" value="NZ_VNJK01000001.1"/>
</dbReference>
<gene>
    <name evidence="2" type="ORF">FPZ44_01865</name>
</gene>
<feature type="transmembrane region" description="Helical" evidence="1">
    <location>
        <begin position="92"/>
        <end position="113"/>
    </location>
</feature>
<keyword evidence="1" id="KW-0472">Membrane</keyword>
<evidence type="ECO:0000256" key="1">
    <source>
        <dbReference type="SAM" id="Phobius"/>
    </source>
</evidence>
<dbReference type="OrthoDB" id="2649965at2"/>
<comment type="caution">
    <text evidence="2">The sequence shown here is derived from an EMBL/GenBank/DDBJ whole genome shotgun (WGS) entry which is preliminary data.</text>
</comment>
<sequence>MMIEEYKAGFMFSEAYRGEDLLVLLVCLSATILLSQFYIARYMYRQENSWWWALVGGLLPFGLNIYLYQVFKFEKQIGYNFDHVPPQQRRSWRVMYTLALLQFMLLFVLIGWLTSP</sequence>
<feature type="transmembrane region" description="Helical" evidence="1">
    <location>
        <begin position="21"/>
        <end position="44"/>
    </location>
</feature>
<accession>A0A559IWA5</accession>
<keyword evidence="1" id="KW-1133">Transmembrane helix</keyword>
<evidence type="ECO:0000313" key="3">
    <source>
        <dbReference type="Proteomes" id="UP000318102"/>
    </source>
</evidence>
<protein>
    <submittedName>
        <fullName evidence="2">Uncharacterized protein</fullName>
    </submittedName>
</protein>